<gene>
    <name evidence="1" type="ORF">PRUPE_4G264900</name>
</gene>
<dbReference type="EMBL" id="CM007654">
    <property type="protein sequence ID" value="ONI14146.1"/>
    <property type="molecule type" value="Genomic_DNA"/>
</dbReference>
<sequence length="82" mass="9471">IDPDNLFSARLISVKFLQFLNCEGNSPTNPLFFSHSVSMLNKYPMVVGIFPDKELLLKSRKTNFLKWIQQSGSYPNMWSCCH</sequence>
<name>A0A251PRF0_PRUPE</name>
<dbReference type="Proteomes" id="UP000006882">
    <property type="component" value="Chromosome G4"/>
</dbReference>
<feature type="non-terminal residue" evidence="1">
    <location>
        <position position="82"/>
    </location>
</feature>
<organism evidence="1 2">
    <name type="scientific">Prunus persica</name>
    <name type="common">Peach</name>
    <name type="synonym">Amygdalus persica</name>
    <dbReference type="NCBI Taxonomy" id="3760"/>
    <lineage>
        <taxon>Eukaryota</taxon>
        <taxon>Viridiplantae</taxon>
        <taxon>Streptophyta</taxon>
        <taxon>Embryophyta</taxon>
        <taxon>Tracheophyta</taxon>
        <taxon>Spermatophyta</taxon>
        <taxon>Magnoliopsida</taxon>
        <taxon>eudicotyledons</taxon>
        <taxon>Gunneridae</taxon>
        <taxon>Pentapetalae</taxon>
        <taxon>rosids</taxon>
        <taxon>fabids</taxon>
        <taxon>Rosales</taxon>
        <taxon>Rosaceae</taxon>
        <taxon>Amygdaloideae</taxon>
        <taxon>Amygdaleae</taxon>
        <taxon>Prunus</taxon>
    </lineage>
</organism>
<keyword evidence="2" id="KW-1185">Reference proteome</keyword>
<protein>
    <submittedName>
        <fullName evidence="1">Uncharacterized protein</fullName>
    </submittedName>
</protein>
<evidence type="ECO:0000313" key="1">
    <source>
        <dbReference type="EMBL" id="ONI14146.1"/>
    </source>
</evidence>
<dbReference type="Gramene" id="ONI14146">
    <property type="protein sequence ID" value="ONI14146"/>
    <property type="gene ID" value="PRUPE_4G264900"/>
</dbReference>
<evidence type="ECO:0000313" key="2">
    <source>
        <dbReference type="Proteomes" id="UP000006882"/>
    </source>
</evidence>
<dbReference type="AlphaFoldDB" id="A0A251PRF0"/>
<proteinExistence type="predicted"/>
<reference evidence="1 2" key="1">
    <citation type="journal article" date="2013" name="Nat. Genet.">
        <title>The high-quality draft genome of peach (Prunus persica) identifies unique patterns of genetic diversity, domestication and genome evolution.</title>
        <authorList>
            <consortium name="International Peach Genome Initiative"/>
            <person name="Verde I."/>
            <person name="Abbott A.G."/>
            <person name="Scalabrin S."/>
            <person name="Jung S."/>
            <person name="Shu S."/>
            <person name="Marroni F."/>
            <person name="Zhebentyayeva T."/>
            <person name="Dettori M.T."/>
            <person name="Grimwood J."/>
            <person name="Cattonaro F."/>
            <person name="Zuccolo A."/>
            <person name="Rossini L."/>
            <person name="Jenkins J."/>
            <person name="Vendramin E."/>
            <person name="Meisel L.A."/>
            <person name="Decroocq V."/>
            <person name="Sosinski B."/>
            <person name="Prochnik S."/>
            <person name="Mitros T."/>
            <person name="Policriti A."/>
            <person name="Cipriani G."/>
            <person name="Dondini L."/>
            <person name="Ficklin S."/>
            <person name="Goodstein D.M."/>
            <person name="Xuan P."/>
            <person name="Del Fabbro C."/>
            <person name="Aramini V."/>
            <person name="Copetti D."/>
            <person name="Gonzalez S."/>
            <person name="Horner D.S."/>
            <person name="Falchi R."/>
            <person name="Lucas S."/>
            <person name="Mica E."/>
            <person name="Maldonado J."/>
            <person name="Lazzari B."/>
            <person name="Bielenberg D."/>
            <person name="Pirona R."/>
            <person name="Miculan M."/>
            <person name="Barakat A."/>
            <person name="Testolin R."/>
            <person name="Stella A."/>
            <person name="Tartarini S."/>
            <person name="Tonutti P."/>
            <person name="Arus P."/>
            <person name="Orellana A."/>
            <person name="Wells C."/>
            <person name="Main D."/>
            <person name="Vizzotto G."/>
            <person name="Silva H."/>
            <person name="Salamini F."/>
            <person name="Schmutz J."/>
            <person name="Morgante M."/>
            <person name="Rokhsar D.S."/>
        </authorList>
    </citation>
    <scope>NUCLEOTIDE SEQUENCE [LARGE SCALE GENOMIC DNA]</scope>
    <source>
        <strain evidence="2">cv. Nemared</strain>
    </source>
</reference>
<accession>A0A251PRF0</accession>